<comment type="caution">
    <text evidence="2">The sequence shown here is derived from an EMBL/GenBank/DDBJ whole genome shotgun (WGS) entry which is preliminary data.</text>
</comment>
<evidence type="ECO:0000256" key="1">
    <source>
        <dbReference type="SAM" id="MobiDB-lite"/>
    </source>
</evidence>
<keyword evidence="3" id="KW-1185">Reference proteome</keyword>
<evidence type="ECO:0000313" key="2">
    <source>
        <dbReference type="EMBL" id="KAF4641035.1"/>
    </source>
</evidence>
<proteinExistence type="predicted"/>
<gene>
    <name evidence="2" type="ORF">TGRH88_068440</name>
</gene>
<evidence type="ECO:0000313" key="3">
    <source>
        <dbReference type="Proteomes" id="UP000557509"/>
    </source>
</evidence>
<feature type="compositionally biased region" description="Basic and acidic residues" evidence="1">
    <location>
        <begin position="1"/>
        <end position="11"/>
    </location>
</feature>
<dbReference type="Proteomes" id="UP000557509">
    <property type="component" value="Unassembled WGS sequence"/>
</dbReference>
<organism evidence="2 3">
    <name type="scientific">Toxoplasma gondii</name>
    <dbReference type="NCBI Taxonomy" id="5811"/>
    <lineage>
        <taxon>Eukaryota</taxon>
        <taxon>Sar</taxon>
        <taxon>Alveolata</taxon>
        <taxon>Apicomplexa</taxon>
        <taxon>Conoidasida</taxon>
        <taxon>Coccidia</taxon>
        <taxon>Eucoccidiorida</taxon>
        <taxon>Eimeriorina</taxon>
        <taxon>Sarcocystidae</taxon>
        <taxon>Toxoplasma</taxon>
    </lineage>
</organism>
<protein>
    <submittedName>
        <fullName evidence="2">Uncharacterized protein</fullName>
    </submittedName>
</protein>
<dbReference type="EMBL" id="JAAUHK010000194">
    <property type="protein sequence ID" value="KAF4641035.1"/>
    <property type="molecule type" value="Genomic_DNA"/>
</dbReference>
<reference evidence="2 3" key="1">
    <citation type="submission" date="2020-03" db="EMBL/GenBank/DDBJ databases">
        <title>Genome sequence of Toxoplasma gondii RH-88 strain.</title>
        <authorList>
            <person name="Lorenzi H.A."/>
            <person name="Venepally P."/>
            <person name="Rozenberg A."/>
            <person name="Sibley D."/>
        </authorList>
    </citation>
    <scope>NUCLEOTIDE SEQUENCE [LARGE SCALE GENOMIC DNA]</scope>
    <source>
        <strain evidence="2 3">RH-88</strain>
    </source>
</reference>
<sequence>MEEESGRRTLDEGVEQEELGSGRNRRFLAPMFKDLASGLHLCADLHLEDPWETDEASECASLRRRGHEEWREQRHGFAATHKPQVTR</sequence>
<accession>A0A7J6K0U5</accession>
<dbReference type="AlphaFoldDB" id="A0A7J6K0U5"/>
<feature type="region of interest" description="Disordered" evidence="1">
    <location>
        <begin position="1"/>
        <end position="25"/>
    </location>
</feature>
<name>A0A7J6K0U5_TOXGO</name>